<keyword evidence="1" id="KW-0472">Membrane</keyword>
<keyword evidence="1" id="KW-0812">Transmembrane</keyword>
<evidence type="ECO:0000313" key="2">
    <source>
        <dbReference type="EMBL" id="ADB10335.1"/>
    </source>
</evidence>
<keyword evidence="2" id="KW-0067">ATP-binding</keyword>
<feature type="transmembrane region" description="Helical" evidence="1">
    <location>
        <begin position="57"/>
        <end position="80"/>
    </location>
</feature>
<feature type="transmembrane region" description="Helical" evidence="1">
    <location>
        <begin position="131"/>
        <end position="152"/>
    </location>
</feature>
<accession>D2Q5X0</accession>
<dbReference type="EMBL" id="CP001750">
    <property type="protein sequence ID" value="ADB10335.1"/>
    <property type="molecule type" value="Genomic_DNA"/>
</dbReference>
<keyword evidence="2" id="KW-0547">Nucleotide-binding</keyword>
<reference evidence="2 3" key="1">
    <citation type="journal article" date="2009" name="PLoS Genet.">
        <title>The Bifidobacterium dentium Bd1 genome sequence reflects its genetic adaptation to the human oral cavity.</title>
        <authorList>
            <person name="Ventura M."/>
            <person name="Turroni F."/>
            <person name="Zomer A."/>
            <person name="Foroni E."/>
            <person name="Giubellini V."/>
            <person name="Bottacini F."/>
            <person name="Canchaya C."/>
            <person name="Claesson M.J."/>
            <person name="He F."/>
            <person name="Mantzourani M."/>
            <person name="Mulas L."/>
            <person name="Ferrarini A."/>
            <person name="Gao B."/>
            <person name="Delledonne M."/>
            <person name="Henrissat B."/>
            <person name="Coutinho P."/>
            <person name="Oggioni M."/>
            <person name="Gupta R.S."/>
            <person name="Zhang Z."/>
            <person name="Beighton D."/>
            <person name="Fitzgerald G.F."/>
            <person name="O'Toole P.W."/>
            <person name="van Sinderen D."/>
        </authorList>
    </citation>
    <scope>NUCLEOTIDE SEQUENCE [LARGE SCALE GENOMIC DNA]</scope>
    <source>
        <strain evidence="3">ATCC 27534 / DSM 20436 / JCM 1195 / Bd1</strain>
    </source>
</reference>
<keyword evidence="3" id="KW-1185">Reference proteome</keyword>
<dbReference type="AlphaFoldDB" id="D2Q5X0"/>
<keyword evidence="1" id="KW-1133">Transmembrane helix</keyword>
<dbReference type="HOGENOM" id="CLU_646659_0_0_11"/>
<feature type="transmembrane region" description="Helical" evidence="1">
    <location>
        <begin position="12"/>
        <end position="37"/>
    </location>
</feature>
<evidence type="ECO:0000313" key="3">
    <source>
        <dbReference type="Proteomes" id="UP000008693"/>
    </source>
</evidence>
<proteinExistence type="predicted"/>
<evidence type="ECO:0000256" key="1">
    <source>
        <dbReference type="SAM" id="Phobius"/>
    </source>
</evidence>
<dbReference type="eggNOG" id="ENOG5030QNG">
    <property type="taxonomic scope" value="Bacteria"/>
</dbReference>
<sequence>MNIMLMVLRTMLLYICPPLGLWELLTLAAFIVGGFLIGGKPFESGQKWFDNRRERSYAGLVGTAAGVVLWFYVHGVVLVGDMQDNYTLYMTINGRDGSSEKGYRRPLASFGRSFAEIVNQQQTTVPWQLRIARAVMMIAAVALLAILLVFYIRLYKANKGKLAAWNADTFEKRFPDVARGNGVEWATPYENNYLGFRLVDHDTAGADDPWYASFREINLHQARYDGLINGVPGGGLESSPFDSDAIASGRTGEETLARIIVGNKLNVVSFWSLYGKDGKGNPTDKDIDCALVGVDKQGKTHVWFVDAKNYKGGSDTKYVNAGHDDKGLNVIVRISKSQHALVSGKDGRPYLSTSENMAVQSGNWSRVPAIAKADRTSYVCMVPTGKDGCPDVDGLVWTGGVKCVTPKQLVDEIRACDLDDPSRIPADAMNLFRGALKN</sequence>
<dbReference type="GO" id="GO:0005524">
    <property type="term" value="F:ATP binding"/>
    <property type="evidence" value="ECO:0007669"/>
    <property type="project" value="UniProtKB-KW"/>
</dbReference>
<gene>
    <name evidence="2" type="ordered locus">BDP_1745</name>
</gene>
<organism evidence="2 3">
    <name type="scientific">Bifidobacterium dentium (strain ATCC 27534 / DSM 20436 / JCM 1195 / Bd1)</name>
    <dbReference type="NCBI Taxonomy" id="401473"/>
    <lineage>
        <taxon>Bacteria</taxon>
        <taxon>Bacillati</taxon>
        <taxon>Actinomycetota</taxon>
        <taxon>Actinomycetes</taxon>
        <taxon>Bifidobacteriales</taxon>
        <taxon>Bifidobacteriaceae</taxon>
        <taxon>Bifidobacterium</taxon>
    </lineage>
</organism>
<name>D2Q5X0_BIFDB</name>
<dbReference type="KEGG" id="bde:BDP_1745"/>
<dbReference type="Proteomes" id="UP000008693">
    <property type="component" value="Chromosome"/>
</dbReference>
<protein>
    <submittedName>
        <fullName evidence="2">ATP-binding protein of ABC transporter system for sugars</fullName>
    </submittedName>
</protein>